<protein>
    <submittedName>
        <fullName evidence="1">Uncharacterized protein</fullName>
    </submittedName>
</protein>
<organism evidence="1 2">
    <name type="scientific">Mycobacterium marinum</name>
    <dbReference type="NCBI Taxonomy" id="1781"/>
    <lineage>
        <taxon>Bacteria</taxon>
        <taxon>Bacillati</taxon>
        <taxon>Actinomycetota</taxon>
        <taxon>Actinomycetes</taxon>
        <taxon>Mycobacteriales</taxon>
        <taxon>Mycobacteriaceae</taxon>
        <taxon>Mycobacterium</taxon>
        <taxon>Mycobacterium ulcerans group</taxon>
    </lineage>
</organism>
<sequence>MPVYLVESRQTSCPAAGCPCRDRTARYPWDLTDEQWNLLRSEVEAVMADSTGRRNTSMLEVLNGLSSAGSRPGDPAEAAIAGVASAVGARWFYNALM</sequence>
<proteinExistence type="predicted"/>
<evidence type="ECO:0000313" key="1">
    <source>
        <dbReference type="EMBL" id="RFZ39553.1"/>
    </source>
</evidence>
<dbReference type="RefSeq" id="WP_142926759.1">
    <property type="nucleotide sequence ID" value="NZ_BQLC01000160.1"/>
</dbReference>
<accession>A0A3E2MU49</accession>
<name>A0A3E2MU49_MYCMR</name>
<dbReference type="EMBL" id="PEDF01000101">
    <property type="protein sequence ID" value="RFZ39553.1"/>
    <property type="molecule type" value="Genomic_DNA"/>
</dbReference>
<reference evidence="1 2" key="1">
    <citation type="journal article" date="2018" name="Sci. Rep.">
        <title>Extensive genomic diversity among Mycobacterium marinum strains revealed by whole genome sequencing.</title>
        <authorList>
            <person name="Das S."/>
            <person name="Pettersson B.M."/>
            <person name="Behra P.R."/>
            <person name="Mallick A."/>
            <person name="Cheramie M."/>
            <person name="Ramesh M."/>
            <person name="Shirreff L."/>
            <person name="DuCote T."/>
            <person name="Dasgupta S."/>
            <person name="Ennis D.G."/>
            <person name="Kirsebom L.A."/>
        </authorList>
    </citation>
    <scope>NUCLEOTIDE SEQUENCE [LARGE SCALE GENOMIC DNA]</scope>
    <source>
        <strain evidence="1 2">Davis1</strain>
    </source>
</reference>
<comment type="caution">
    <text evidence="1">The sequence shown here is derived from an EMBL/GenBank/DDBJ whole genome shotgun (WGS) entry which is preliminary data.</text>
</comment>
<dbReference type="Proteomes" id="UP000257451">
    <property type="component" value="Unassembled WGS sequence"/>
</dbReference>
<evidence type="ECO:0000313" key="2">
    <source>
        <dbReference type="Proteomes" id="UP000257451"/>
    </source>
</evidence>
<gene>
    <name evidence="1" type="ORF">DAVIS_03283</name>
</gene>
<dbReference type="AlphaFoldDB" id="A0A3E2MU49"/>